<dbReference type="PANTHER" id="PTHR21708:SF26">
    <property type="entry name" value="2-DEHYDROPANTOATE 2-REDUCTASE"/>
    <property type="match status" value="1"/>
</dbReference>
<dbReference type="Gene3D" id="1.10.1040.10">
    <property type="entry name" value="N-(1-d-carboxylethyl)-l-norvaline Dehydrogenase, domain 2"/>
    <property type="match status" value="1"/>
</dbReference>
<evidence type="ECO:0000259" key="11">
    <source>
        <dbReference type="Pfam" id="PF08546"/>
    </source>
</evidence>
<dbReference type="InterPro" id="IPR013328">
    <property type="entry name" value="6PGD_dom2"/>
</dbReference>
<dbReference type="InterPro" id="IPR003710">
    <property type="entry name" value="ApbA"/>
</dbReference>
<dbReference type="Pfam" id="PF02558">
    <property type="entry name" value="ApbA"/>
    <property type="match status" value="1"/>
</dbReference>
<evidence type="ECO:0000256" key="9">
    <source>
        <dbReference type="RuleBase" id="RU362068"/>
    </source>
</evidence>
<evidence type="ECO:0000256" key="2">
    <source>
        <dbReference type="ARBA" id="ARBA00007870"/>
    </source>
</evidence>
<dbReference type="NCBIfam" id="TIGR00745">
    <property type="entry name" value="apbA_panE"/>
    <property type="match status" value="1"/>
</dbReference>
<name>A0ABY1KYL9_9FLAO</name>
<comment type="pathway">
    <text evidence="1 9">Cofactor biosynthesis; (R)-pantothenate biosynthesis; (R)-pantoate from 3-methyl-2-oxobutanoate: step 2/2.</text>
</comment>
<evidence type="ECO:0000256" key="1">
    <source>
        <dbReference type="ARBA" id="ARBA00004994"/>
    </source>
</evidence>
<comment type="similarity">
    <text evidence="2 9">Belongs to the ketopantoate reductase family.</text>
</comment>
<organism evidence="12 13">
    <name type="scientific">Zobellia uliginosa</name>
    <dbReference type="NCBI Taxonomy" id="143224"/>
    <lineage>
        <taxon>Bacteria</taxon>
        <taxon>Pseudomonadati</taxon>
        <taxon>Bacteroidota</taxon>
        <taxon>Flavobacteriia</taxon>
        <taxon>Flavobacteriales</taxon>
        <taxon>Flavobacteriaceae</taxon>
        <taxon>Zobellia</taxon>
    </lineage>
</organism>
<dbReference type="InterPro" id="IPR051402">
    <property type="entry name" value="KPR-Related"/>
</dbReference>
<dbReference type="EMBL" id="FTOB01000005">
    <property type="protein sequence ID" value="SIS94191.1"/>
    <property type="molecule type" value="Genomic_DNA"/>
</dbReference>
<feature type="domain" description="Ketopantoate reductase N-terminal" evidence="10">
    <location>
        <begin position="3"/>
        <end position="158"/>
    </location>
</feature>
<dbReference type="InterPro" id="IPR008927">
    <property type="entry name" value="6-PGluconate_DH-like_C_sf"/>
</dbReference>
<comment type="catalytic activity">
    <reaction evidence="8 9">
        <text>(R)-pantoate + NADP(+) = 2-dehydropantoate + NADPH + H(+)</text>
        <dbReference type="Rhea" id="RHEA:16233"/>
        <dbReference type="ChEBI" id="CHEBI:11561"/>
        <dbReference type="ChEBI" id="CHEBI:15378"/>
        <dbReference type="ChEBI" id="CHEBI:15980"/>
        <dbReference type="ChEBI" id="CHEBI:57783"/>
        <dbReference type="ChEBI" id="CHEBI:58349"/>
        <dbReference type="EC" id="1.1.1.169"/>
    </reaction>
</comment>
<proteinExistence type="inferred from homology"/>
<protein>
    <recommendedName>
        <fullName evidence="4 9">2-dehydropantoate 2-reductase</fullName>
        <ecNumber evidence="3 9">1.1.1.169</ecNumber>
    </recommendedName>
    <alternativeName>
        <fullName evidence="7 9">Ketopantoate reductase</fullName>
    </alternativeName>
</protein>
<dbReference type="InterPro" id="IPR013752">
    <property type="entry name" value="KPA_reductase"/>
</dbReference>
<feature type="domain" description="Ketopantoate reductase C-terminal" evidence="11">
    <location>
        <begin position="182"/>
        <end position="295"/>
    </location>
</feature>
<keyword evidence="13" id="KW-1185">Reference proteome</keyword>
<dbReference type="InterPro" id="IPR036291">
    <property type="entry name" value="NAD(P)-bd_dom_sf"/>
</dbReference>
<evidence type="ECO:0000256" key="8">
    <source>
        <dbReference type="ARBA" id="ARBA00048793"/>
    </source>
</evidence>
<dbReference type="InterPro" id="IPR013332">
    <property type="entry name" value="KPR_N"/>
</dbReference>
<dbReference type="Pfam" id="PF08546">
    <property type="entry name" value="ApbA_C"/>
    <property type="match status" value="1"/>
</dbReference>
<evidence type="ECO:0000256" key="7">
    <source>
        <dbReference type="ARBA" id="ARBA00032024"/>
    </source>
</evidence>
<dbReference type="PANTHER" id="PTHR21708">
    <property type="entry name" value="PROBABLE 2-DEHYDROPANTOATE 2-REDUCTASE"/>
    <property type="match status" value="1"/>
</dbReference>
<evidence type="ECO:0000256" key="3">
    <source>
        <dbReference type="ARBA" id="ARBA00013014"/>
    </source>
</evidence>
<dbReference type="Gene3D" id="3.40.50.720">
    <property type="entry name" value="NAD(P)-binding Rossmann-like Domain"/>
    <property type="match status" value="1"/>
</dbReference>
<evidence type="ECO:0000256" key="6">
    <source>
        <dbReference type="ARBA" id="ARBA00023002"/>
    </source>
</evidence>
<keyword evidence="5 9" id="KW-0521">NADP</keyword>
<keyword evidence="6 9" id="KW-0560">Oxidoreductase</keyword>
<evidence type="ECO:0000256" key="4">
    <source>
        <dbReference type="ARBA" id="ARBA00019465"/>
    </source>
</evidence>
<keyword evidence="9" id="KW-0566">Pantothenate biosynthesis</keyword>
<evidence type="ECO:0000259" key="10">
    <source>
        <dbReference type="Pfam" id="PF02558"/>
    </source>
</evidence>
<dbReference type="Proteomes" id="UP000185728">
    <property type="component" value="Unassembled WGS sequence"/>
</dbReference>
<comment type="function">
    <text evidence="9">Catalyzes the NADPH-dependent reduction of ketopantoate into pantoic acid.</text>
</comment>
<reference evidence="12 13" key="1">
    <citation type="submission" date="2017-01" db="EMBL/GenBank/DDBJ databases">
        <authorList>
            <person name="Varghese N."/>
            <person name="Submissions S."/>
        </authorList>
    </citation>
    <scope>NUCLEOTIDE SEQUENCE [LARGE SCALE GENOMIC DNA]</scope>
    <source>
        <strain evidence="12 13">DSM 2061</strain>
    </source>
</reference>
<sequence length="305" mass="33712">MKIGILGMGGVGSFVGAKLTENYKDDPDTQIIFICRNKTKESITTNGLSLTTEGKTITCKPYLVSDDSKEIGLLDLLIVSTKSFSLGNAIGQYQDCLKKETIILPLQNGVDSKNLIENSIDHDSLKILEACIYIVSNIEQPGVVKHLGGPGKIFFGNSDSQDFKWLEELLVKGGLNASYTKDIKTILWKKYLFVSPLAAMTAALDITLGELAENPTHMAKLEKMMKEVKELAKHFNITLSDKDINEALAMLSNFPYQSKTSLQLDVKSKNKNTEKANLVDYMITTGKKFGVKVDHYEEMGTKITV</sequence>
<comment type="caution">
    <text evidence="12">The sequence shown here is derived from an EMBL/GenBank/DDBJ whole genome shotgun (WGS) entry which is preliminary data.</text>
</comment>
<gene>
    <name evidence="12" type="ORF">SAMN05421766_10582</name>
</gene>
<accession>A0ABY1KYL9</accession>
<dbReference type="SUPFAM" id="SSF51735">
    <property type="entry name" value="NAD(P)-binding Rossmann-fold domains"/>
    <property type="match status" value="1"/>
</dbReference>
<evidence type="ECO:0000256" key="5">
    <source>
        <dbReference type="ARBA" id="ARBA00022857"/>
    </source>
</evidence>
<dbReference type="EC" id="1.1.1.169" evidence="3 9"/>
<evidence type="ECO:0000313" key="12">
    <source>
        <dbReference type="EMBL" id="SIS94191.1"/>
    </source>
</evidence>
<evidence type="ECO:0000313" key="13">
    <source>
        <dbReference type="Proteomes" id="UP000185728"/>
    </source>
</evidence>
<dbReference type="RefSeq" id="WP_076456367.1">
    <property type="nucleotide sequence ID" value="NZ_FTOB01000005.1"/>
</dbReference>
<dbReference type="SUPFAM" id="SSF48179">
    <property type="entry name" value="6-phosphogluconate dehydrogenase C-terminal domain-like"/>
    <property type="match status" value="1"/>
</dbReference>